<dbReference type="Proteomes" id="UP000192739">
    <property type="component" value="Unassembled WGS sequence"/>
</dbReference>
<dbReference type="Gene3D" id="3.10.450.50">
    <property type="match status" value="1"/>
</dbReference>
<name>A0A1E3S9T9_MYCIE</name>
<evidence type="ECO:0000313" key="2">
    <source>
        <dbReference type="Proteomes" id="UP000192739"/>
    </source>
</evidence>
<dbReference type="EMBL" id="MVHT01000069">
    <property type="protein sequence ID" value="ORA98027.1"/>
    <property type="molecule type" value="Genomic_DNA"/>
</dbReference>
<comment type="caution">
    <text evidence="1">The sequence shown here is derived from an EMBL/GenBank/DDBJ whole genome shotgun (WGS) entry which is preliminary data.</text>
</comment>
<sequence length="142" mass="15889">MSKVPSRQARLAHAAKHAELWNAGKKDEWVASWRTICPGEVRMFDPVGTEEKHGFAAATSDAFDMFQSILKIKMITVQVNGNEMAWVCENYFGTEPNVQMAYSIETFAWDPDGNLLIKTYYPMPESVGSDADPYAHLLGGQQ</sequence>
<evidence type="ECO:0008006" key="3">
    <source>
        <dbReference type="Google" id="ProtNLM"/>
    </source>
</evidence>
<accession>A0A1E3S9T9</accession>
<keyword evidence="2" id="KW-1185">Reference proteome</keyword>
<evidence type="ECO:0000313" key="1">
    <source>
        <dbReference type="EMBL" id="ORA98027.1"/>
    </source>
</evidence>
<dbReference type="OrthoDB" id="4715423at2"/>
<dbReference type="InterPro" id="IPR032710">
    <property type="entry name" value="NTF2-like_dom_sf"/>
</dbReference>
<dbReference type="SUPFAM" id="SSF54427">
    <property type="entry name" value="NTF2-like"/>
    <property type="match status" value="1"/>
</dbReference>
<gene>
    <name evidence="1" type="ORF">BST27_21445</name>
</gene>
<organism evidence="1 2">
    <name type="scientific">Mycobacterium intermedium</name>
    <dbReference type="NCBI Taxonomy" id="28445"/>
    <lineage>
        <taxon>Bacteria</taxon>
        <taxon>Bacillati</taxon>
        <taxon>Actinomycetota</taxon>
        <taxon>Actinomycetes</taxon>
        <taxon>Mycobacteriales</taxon>
        <taxon>Mycobacteriaceae</taxon>
        <taxon>Mycobacterium</taxon>
        <taxon>Mycobacterium simiae complex</taxon>
    </lineage>
</organism>
<proteinExistence type="predicted"/>
<dbReference type="AlphaFoldDB" id="A0A1E3S9T9"/>
<dbReference type="RefSeq" id="WP_069420924.1">
    <property type="nucleotide sequence ID" value="NZ_CBCRZH010000107.1"/>
</dbReference>
<protein>
    <recommendedName>
        <fullName evidence="3">SnoaL-like domain-containing protein</fullName>
    </recommendedName>
</protein>
<reference evidence="1 2" key="1">
    <citation type="submission" date="2017-02" db="EMBL/GenBank/DDBJ databases">
        <title>The new phylogeny of genus Mycobacterium.</title>
        <authorList>
            <person name="Tortoli E."/>
            <person name="Trovato A."/>
            <person name="Cirillo D.M."/>
        </authorList>
    </citation>
    <scope>NUCLEOTIDE SEQUENCE [LARGE SCALE GENOMIC DNA]</scope>
    <source>
        <strain evidence="1 2">DSM 44049</strain>
    </source>
</reference>